<feature type="transmembrane region" description="Helical" evidence="10">
    <location>
        <begin position="51"/>
        <end position="76"/>
    </location>
</feature>
<evidence type="ECO:0000256" key="9">
    <source>
        <dbReference type="ARBA" id="ARBA00031586"/>
    </source>
</evidence>
<name>A0A0P0CI38_9PLAT</name>
<keyword evidence="5" id="KW-1278">Translocase</keyword>
<dbReference type="InterPro" id="IPR039428">
    <property type="entry name" value="NUOK/Mnh_C1-like"/>
</dbReference>
<evidence type="ECO:0000256" key="7">
    <source>
        <dbReference type="ARBA" id="ARBA00023027"/>
    </source>
</evidence>
<dbReference type="GO" id="GO:0016020">
    <property type="term" value="C:membrane"/>
    <property type="evidence" value="ECO:0007669"/>
    <property type="project" value="UniProtKB-SubCell"/>
</dbReference>
<keyword evidence="7" id="KW-0520">NAD</keyword>
<organism evidence="11">
    <name type="scientific">Prosthiostomum siphunculus</name>
    <dbReference type="NCBI Taxonomy" id="983679"/>
    <lineage>
        <taxon>Eukaryota</taxon>
        <taxon>Metazoa</taxon>
        <taxon>Spiralia</taxon>
        <taxon>Lophotrochozoa</taxon>
        <taxon>Platyhelminthes</taxon>
        <taxon>Rhabditophora</taxon>
        <taxon>Polycladida</taxon>
        <taxon>Cotylea</taxon>
        <taxon>Prosthiostomidae</taxon>
        <taxon>Prosthiostomum</taxon>
    </lineage>
</organism>
<keyword evidence="4 10" id="KW-0812">Transmembrane</keyword>
<evidence type="ECO:0000256" key="10">
    <source>
        <dbReference type="SAM" id="Phobius"/>
    </source>
</evidence>
<evidence type="ECO:0000256" key="8">
    <source>
        <dbReference type="ARBA" id="ARBA00023136"/>
    </source>
</evidence>
<evidence type="ECO:0000256" key="3">
    <source>
        <dbReference type="ARBA" id="ARBA00016612"/>
    </source>
</evidence>
<evidence type="ECO:0000256" key="6">
    <source>
        <dbReference type="ARBA" id="ARBA00022989"/>
    </source>
</evidence>
<comment type="similarity">
    <text evidence="2">Belongs to the complex I subunit 4L family.</text>
</comment>
<reference evidence="11" key="1">
    <citation type="journal article" date="2015" name="Gene">
        <title>Characterization of the complete mitochondrial genomes from Polycladida (Platyhelminthes) using next-generation sequencing.</title>
        <authorList>
            <person name="Teresa Aguado M."/>
            <person name="Grande C."/>
            <person name="Gerth M."/>
            <person name="Bleidorn C."/>
            <person name="Norena C."/>
        </authorList>
    </citation>
    <scope>NUCLEOTIDE SEQUENCE</scope>
</reference>
<dbReference type="EMBL" id="KT363736">
    <property type="protein sequence ID" value="ALI86957.1"/>
    <property type="molecule type" value="Genomic_DNA"/>
</dbReference>
<dbReference type="AlphaFoldDB" id="A0A0P0CI38"/>
<gene>
    <name evidence="11" type="primary">nad4L</name>
</gene>
<comment type="subcellular location">
    <subcellularLocation>
        <location evidence="1">Membrane</location>
        <topology evidence="1">Multi-pass membrane protein</topology>
    </subcellularLocation>
</comment>
<evidence type="ECO:0000256" key="4">
    <source>
        <dbReference type="ARBA" id="ARBA00022692"/>
    </source>
</evidence>
<reference evidence="11" key="2">
    <citation type="submission" date="2015-08" db="EMBL/GenBank/DDBJ databases">
        <authorList>
            <person name="Babu N.S."/>
            <person name="Beckwith C.J."/>
            <person name="Beseler K.G."/>
            <person name="Brison A."/>
            <person name="Carone J.V."/>
            <person name="Caskin T.P."/>
            <person name="Diamond M."/>
            <person name="Durham M.E."/>
            <person name="Foxe J.M."/>
            <person name="Go M."/>
            <person name="Henderson B.A."/>
            <person name="Jones I.B."/>
            <person name="McGettigan J.A."/>
            <person name="Micheletti S.J."/>
            <person name="Nasrallah M.E."/>
            <person name="Ortiz D."/>
            <person name="Piller C.R."/>
            <person name="Privatt S.R."/>
            <person name="Schneider S.L."/>
            <person name="Sharp S."/>
            <person name="Smith T.C."/>
            <person name="Stanton J.D."/>
            <person name="Ullery H.E."/>
            <person name="Wilson R.J."/>
            <person name="Serrano M.G."/>
            <person name="Buck G."/>
            <person name="Lee V."/>
            <person name="Wang Y."/>
            <person name="Carvalho R."/>
            <person name="Voegtly L."/>
            <person name="Shi R."/>
            <person name="Duckworth R."/>
            <person name="Johnson A."/>
            <person name="Loviza R."/>
            <person name="Walstead R."/>
            <person name="Shah Z."/>
            <person name="Kiflezghi M."/>
            <person name="Wade K."/>
            <person name="Ball S.L."/>
            <person name="Bradley K.W."/>
            <person name="Asai D.J."/>
            <person name="Bowman C.A."/>
            <person name="Russell D.A."/>
            <person name="Pope W.H."/>
            <person name="Jacobs-Sera D."/>
            <person name="Hendrix R.W."/>
            <person name="Hatfull G.F."/>
        </authorList>
    </citation>
    <scope>NUCLEOTIDE SEQUENCE</scope>
</reference>
<dbReference type="Gene3D" id="1.10.287.3510">
    <property type="match status" value="1"/>
</dbReference>
<keyword evidence="6 10" id="KW-1133">Transmembrane helix</keyword>
<proteinExistence type="inferred from homology"/>
<accession>A0A0P0CI38</accession>
<feature type="transmembrane region" description="Helical" evidence="10">
    <location>
        <begin position="26"/>
        <end position="45"/>
    </location>
</feature>
<evidence type="ECO:0000313" key="11">
    <source>
        <dbReference type="EMBL" id="ALI86957.1"/>
    </source>
</evidence>
<evidence type="ECO:0000256" key="2">
    <source>
        <dbReference type="ARBA" id="ARBA00010519"/>
    </source>
</evidence>
<evidence type="ECO:0000256" key="5">
    <source>
        <dbReference type="ARBA" id="ARBA00022967"/>
    </source>
</evidence>
<keyword evidence="11" id="KW-0496">Mitochondrion</keyword>
<dbReference type="Pfam" id="PF00420">
    <property type="entry name" value="Oxidored_q2"/>
    <property type="match status" value="1"/>
</dbReference>
<feature type="transmembrane region" description="Helical" evidence="10">
    <location>
        <begin position="6"/>
        <end position="21"/>
    </location>
</feature>
<sequence length="96" mass="10540">MNNGLFLLIFLLNFLLLVLRVNNLLLILFALEFLIINTFFLFSLFNTPSEVSSSLIFLAIAAGEASLGLSLLVAILRNSGKDSGESSSFFNLCEGY</sequence>
<geneLocation type="mitochondrion" evidence="11"/>
<keyword evidence="8 10" id="KW-0472">Membrane</keyword>
<protein>
    <recommendedName>
        <fullName evidence="3">NADH-ubiquinone oxidoreductase chain 4L</fullName>
    </recommendedName>
    <alternativeName>
        <fullName evidence="9">NADH dehydrogenase subunit 4L</fullName>
    </alternativeName>
</protein>
<evidence type="ECO:0000256" key="1">
    <source>
        <dbReference type="ARBA" id="ARBA00004141"/>
    </source>
</evidence>